<gene>
    <name evidence="1" type="ORF">ERS852380_03250</name>
</gene>
<evidence type="ECO:0000313" key="1">
    <source>
        <dbReference type="EMBL" id="CUO83784.1"/>
    </source>
</evidence>
<accession>A0A8D9LD85</accession>
<proteinExistence type="predicted"/>
<name>A0A8D9LD85_PARDI</name>
<organism evidence="1 2">
    <name type="scientific">Parabacteroides distasonis</name>
    <dbReference type="NCBI Taxonomy" id="823"/>
    <lineage>
        <taxon>Bacteria</taxon>
        <taxon>Pseudomonadati</taxon>
        <taxon>Bacteroidota</taxon>
        <taxon>Bacteroidia</taxon>
        <taxon>Bacteroidales</taxon>
        <taxon>Tannerellaceae</taxon>
        <taxon>Parabacteroides</taxon>
    </lineage>
</organism>
<comment type="caution">
    <text evidence="1">The sequence shown here is derived from an EMBL/GenBank/DDBJ whole genome shotgun (WGS) entry which is preliminary data.</text>
</comment>
<evidence type="ECO:0000313" key="2">
    <source>
        <dbReference type="Proteomes" id="UP000095455"/>
    </source>
</evidence>
<sequence>MAALAKLYEFLEKKRDEEHIDSMFCFHMMHFHLKKAPCTAWDSFVVGNRTACRE</sequence>
<dbReference type="AlphaFoldDB" id="A0A8D9LD85"/>
<dbReference type="EMBL" id="CYYK01000012">
    <property type="protein sequence ID" value="CUO83784.1"/>
    <property type="molecule type" value="Genomic_DNA"/>
</dbReference>
<reference evidence="1 2" key="1">
    <citation type="submission" date="2015-09" db="EMBL/GenBank/DDBJ databases">
        <authorList>
            <consortium name="Pathogen Informatics"/>
        </authorList>
    </citation>
    <scope>NUCLEOTIDE SEQUENCE [LARGE SCALE GENOMIC DNA]</scope>
    <source>
        <strain evidence="1 2">2789STDY5608822</strain>
    </source>
</reference>
<protein>
    <submittedName>
        <fullName evidence="1">Uncharacterized protein</fullName>
    </submittedName>
</protein>
<dbReference type="Proteomes" id="UP000095455">
    <property type="component" value="Unassembled WGS sequence"/>
</dbReference>